<name>A0A0S4J9F9_BODSA</name>
<dbReference type="VEuPathDB" id="TriTrypDB:BSAL_08710"/>
<proteinExistence type="predicted"/>
<evidence type="ECO:0000313" key="2">
    <source>
        <dbReference type="EMBL" id="CUG87110.1"/>
    </source>
</evidence>
<organism evidence="2 3">
    <name type="scientific">Bodo saltans</name>
    <name type="common">Flagellated protozoan</name>
    <dbReference type="NCBI Taxonomy" id="75058"/>
    <lineage>
        <taxon>Eukaryota</taxon>
        <taxon>Discoba</taxon>
        <taxon>Euglenozoa</taxon>
        <taxon>Kinetoplastea</taxon>
        <taxon>Metakinetoplastina</taxon>
        <taxon>Eubodonida</taxon>
        <taxon>Bodonidae</taxon>
        <taxon>Bodo</taxon>
    </lineage>
</organism>
<sequence>MLPRPFVFHEPAGDETAISSSETTPNRTGLSSLTGLRSSVSSASRLNSTQLLSTQGARGAGGVPLEGGGSTAEIPWDEVASSIIADPKEKAAALIMLNRSPLHGTAVPCTITIHNDNVLEITLATHRTGVFPLDPTSATYPGDTLDRQQRRRVVIPLSTVSSIGCDLPQPSTTSPPMDKEGSSMTTSWTDTTGGMFHSIGSSDDASVPFRYGYEIAGSPMRALRITLHIQHDPTQKAAEWFGSLRSASSAASSHQLRPRTVVLYATSLADANTWRAYLRKVCQGNLTEALGRSTWKKLGDGNNGDTALATNNSESLIDGVLSRARGVILATSTSQRQQPSDTSSQANDNLVAASDKEPLLLLEPSSTPSTDFLRWHAKRHLTHLASSQGDVDRIEPSRQRMMVRLKDCTGYGVWCPYGHKWLSEVQSSIRLEAFERVAASTMPIMEEVEEDTIISDVAPWIVLERNSSNALHENILHSQSMKRDLMWRLSSLRHRVSSDHVEKGRLSGQDDMTTSSELSWLDARARFMSPANFQRFTAQKYIDVEGALGDVIDSIADRLSAATGIEF</sequence>
<evidence type="ECO:0000256" key="1">
    <source>
        <dbReference type="SAM" id="MobiDB-lite"/>
    </source>
</evidence>
<accession>A0A0S4J9F9</accession>
<protein>
    <submittedName>
        <fullName evidence="2">Uncharacterized protein</fullName>
    </submittedName>
</protein>
<feature type="region of interest" description="Disordered" evidence="1">
    <location>
        <begin position="165"/>
        <end position="186"/>
    </location>
</feature>
<dbReference type="EMBL" id="CYKH01001443">
    <property type="protein sequence ID" value="CUG87110.1"/>
    <property type="molecule type" value="Genomic_DNA"/>
</dbReference>
<feature type="region of interest" description="Disordered" evidence="1">
    <location>
        <begin position="1"/>
        <end position="35"/>
    </location>
</feature>
<keyword evidence="3" id="KW-1185">Reference proteome</keyword>
<dbReference type="Proteomes" id="UP000051952">
    <property type="component" value="Unassembled WGS sequence"/>
</dbReference>
<feature type="compositionally biased region" description="Polar residues" evidence="1">
    <location>
        <begin position="17"/>
        <end position="26"/>
    </location>
</feature>
<evidence type="ECO:0000313" key="3">
    <source>
        <dbReference type="Proteomes" id="UP000051952"/>
    </source>
</evidence>
<gene>
    <name evidence="2" type="ORF">BSAL_08710</name>
</gene>
<reference evidence="3" key="1">
    <citation type="submission" date="2015-09" db="EMBL/GenBank/DDBJ databases">
        <authorList>
            <consortium name="Pathogen Informatics"/>
        </authorList>
    </citation>
    <scope>NUCLEOTIDE SEQUENCE [LARGE SCALE GENOMIC DNA]</scope>
    <source>
        <strain evidence="3">Lake Konstanz</strain>
    </source>
</reference>
<dbReference type="AlphaFoldDB" id="A0A0S4J9F9"/>